<dbReference type="Proteomes" id="UP000027222">
    <property type="component" value="Unassembled WGS sequence"/>
</dbReference>
<proteinExistence type="predicted"/>
<name>A0A067SQ75_GALM3</name>
<organism evidence="1 2">
    <name type="scientific">Galerina marginata (strain CBS 339.88)</name>
    <dbReference type="NCBI Taxonomy" id="685588"/>
    <lineage>
        <taxon>Eukaryota</taxon>
        <taxon>Fungi</taxon>
        <taxon>Dikarya</taxon>
        <taxon>Basidiomycota</taxon>
        <taxon>Agaricomycotina</taxon>
        <taxon>Agaricomycetes</taxon>
        <taxon>Agaricomycetidae</taxon>
        <taxon>Agaricales</taxon>
        <taxon>Agaricineae</taxon>
        <taxon>Strophariaceae</taxon>
        <taxon>Galerina</taxon>
    </lineage>
</organism>
<sequence>MSSRQSSKNQVCKFDNYFHCRLFSQLTEMGSAGLFRGLSPSRKFLFLVDCSDTEYCVDFRAVLRSIPAAASTFAAFELTRGLSFSEMSKSRVRCGLEMRP</sequence>
<gene>
    <name evidence="1" type="ORF">GALMADRAFT_912207</name>
</gene>
<evidence type="ECO:0000313" key="1">
    <source>
        <dbReference type="EMBL" id="KDR69844.1"/>
    </source>
</evidence>
<reference evidence="2" key="1">
    <citation type="journal article" date="2014" name="Proc. Natl. Acad. Sci. U.S.A.">
        <title>Extensive sampling of basidiomycete genomes demonstrates inadequacy of the white-rot/brown-rot paradigm for wood decay fungi.</title>
        <authorList>
            <person name="Riley R."/>
            <person name="Salamov A.A."/>
            <person name="Brown D.W."/>
            <person name="Nagy L.G."/>
            <person name="Floudas D."/>
            <person name="Held B.W."/>
            <person name="Levasseur A."/>
            <person name="Lombard V."/>
            <person name="Morin E."/>
            <person name="Otillar R."/>
            <person name="Lindquist E.A."/>
            <person name="Sun H."/>
            <person name="LaButti K.M."/>
            <person name="Schmutz J."/>
            <person name="Jabbour D."/>
            <person name="Luo H."/>
            <person name="Baker S.E."/>
            <person name="Pisabarro A.G."/>
            <person name="Walton J.D."/>
            <person name="Blanchette R.A."/>
            <person name="Henrissat B."/>
            <person name="Martin F."/>
            <person name="Cullen D."/>
            <person name="Hibbett D.S."/>
            <person name="Grigoriev I.V."/>
        </authorList>
    </citation>
    <scope>NUCLEOTIDE SEQUENCE [LARGE SCALE GENOMIC DNA]</scope>
    <source>
        <strain evidence="2">CBS 339.88</strain>
    </source>
</reference>
<evidence type="ECO:0000313" key="2">
    <source>
        <dbReference type="Proteomes" id="UP000027222"/>
    </source>
</evidence>
<protein>
    <submittedName>
        <fullName evidence="1">Uncharacterized protein</fullName>
    </submittedName>
</protein>
<dbReference type="EMBL" id="KL142400">
    <property type="protein sequence ID" value="KDR69844.1"/>
    <property type="molecule type" value="Genomic_DNA"/>
</dbReference>
<accession>A0A067SQ75</accession>
<dbReference type="HOGENOM" id="CLU_2306364_0_0_1"/>
<dbReference type="AlphaFoldDB" id="A0A067SQ75"/>
<keyword evidence="2" id="KW-1185">Reference proteome</keyword>
<dbReference type="OrthoDB" id="14252at2759"/>